<accession>A0A7W6NNG0</accession>
<proteinExistence type="predicted"/>
<dbReference type="Proteomes" id="UP000528286">
    <property type="component" value="Unassembled WGS sequence"/>
</dbReference>
<gene>
    <name evidence="1" type="ORF">GGR23_004660</name>
</gene>
<evidence type="ECO:0000313" key="2">
    <source>
        <dbReference type="Proteomes" id="UP000528286"/>
    </source>
</evidence>
<dbReference type="RefSeq" id="WP_183368598.1">
    <property type="nucleotide sequence ID" value="NZ_JACIEZ010000027.1"/>
</dbReference>
<comment type="caution">
    <text evidence="1">The sequence shown here is derived from an EMBL/GenBank/DDBJ whole genome shotgun (WGS) entry which is preliminary data.</text>
</comment>
<dbReference type="EMBL" id="JACIEZ010000027">
    <property type="protein sequence ID" value="MBB4067420.1"/>
    <property type="molecule type" value="Genomic_DNA"/>
</dbReference>
<organism evidence="1 2">
    <name type="scientific">Gellertiella hungarica</name>
    <dbReference type="NCBI Taxonomy" id="1572859"/>
    <lineage>
        <taxon>Bacteria</taxon>
        <taxon>Pseudomonadati</taxon>
        <taxon>Pseudomonadota</taxon>
        <taxon>Alphaproteobacteria</taxon>
        <taxon>Hyphomicrobiales</taxon>
        <taxon>Rhizobiaceae</taxon>
        <taxon>Gellertiella</taxon>
    </lineage>
</organism>
<protein>
    <submittedName>
        <fullName evidence="1">Uncharacterized protein</fullName>
    </submittedName>
</protein>
<sequence>MFALTPYPARHMVHTRAGSEWHPCRVIGIDVSGDEPHYVVEVRADDGSFYLEKAGMIRKDPPRA</sequence>
<evidence type="ECO:0000313" key="1">
    <source>
        <dbReference type="EMBL" id="MBB4067420.1"/>
    </source>
</evidence>
<dbReference type="AlphaFoldDB" id="A0A7W6NNG0"/>
<reference evidence="1 2" key="1">
    <citation type="submission" date="2020-08" db="EMBL/GenBank/DDBJ databases">
        <title>Genomic Encyclopedia of Type Strains, Phase IV (KMG-IV): sequencing the most valuable type-strain genomes for metagenomic binning, comparative biology and taxonomic classification.</title>
        <authorList>
            <person name="Goeker M."/>
        </authorList>
    </citation>
    <scope>NUCLEOTIDE SEQUENCE [LARGE SCALE GENOMIC DNA]</scope>
    <source>
        <strain evidence="1 2">DSM 29853</strain>
    </source>
</reference>
<keyword evidence="2" id="KW-1185">Reference proteome</keyword>
<name>A0A7W6NNG0_9HYPH</name>